<dbReference type="AlphaFoldDB" id="A0A098LGT8"/>
<accession>A0A098LGT8</accession>
<keyword evidence="2" id="KW-1185">Reference proteome</keyword>
<protein>
    <submittedName>
        <fullName evidence="1">Uncharacterized protein</fullName>
    </submittedName>
</protein>
<dbReference type="EMBL" id="BBLT01000007">
    <property type="protein sequence ID" value="GAL86216.1"/>
    <property type="molecule type" value="Genomic_DNA"/>
</dbReference>
<organism evidence="1 2">
    <name type="scientific">Sporocytophaga myxococcoides</name>
    <dbReference type="NCBI Taxonomy" id="153721"/>
    <lineage>
        <taxon>Bacteria</taxon>
        <taxon>Pseudomonadati</taxon>
        <taxon>Bacteroidota</taxon>
        <taxon>Cytophagia</taxon>
        <taxon>Cytophagales</taxon>
        <taxon>Cytophagaceae</taxon>
        <taxon>Sporocytophaga</taxon>
    </lineage>
</organism>
<evidence type="ECO:0000313" key="2">
    <source>
        <dbReference type="Proteomes" id="UP000030185"/>
    </source>
</evidence>
<gene>
    <name evidence="1" type="ORF">MYP_3444</name>
</gene>
<proteinExistence type="predicted"/>
<reference evidence="1 2" key="1">
    <citation type="submission" date="2014-09" db="EMBL/GenBank/DDBJ databases">
        <title>Sporocytophaga myxococcoides PG-01 genome sequencing.</title>
        <authorList>
            <person name="Liu L."/>
            <person name="Gao P.J."/>
            <person name="Chen G.J."/>
            <person name="Wang L.S."/>
        </authorList>
    </citation>
    <scope>NUCLEOTIDE SEQUENCE [LARGE SCALE GENOMIC DNA]</scope>
    <source>
        <strain evidence="1 2">PG-01</strain>
    </source>
</reference>
<dbReference type="STRING" id="153721.MYP_3444"/>
<sequence length="67" mass="7591">MPNNSVKLKLLHKAIISRASALLNSLSGWANSNELRKNSIRPGNADLFINLKYVYKSSKLVFFEKKI</sequence>
<dbReference type="Proteomes" id="UP000030185">
    <property type="component" value="Unassembled WGS sequence"/>
</dbReference>
<comment type="caution">
    <text evidence="1">The sequence shown here is derived from an EMBL/GenBank/DDBJ whole genome shotgun (WGS) entry which is preliminary data.</text>
</comment>
<evidence type="ECO:0000313" key="1">
    <source>
        <dbReference type="EMBL" id="GAL86216.1"/>
    </source>
</evidence>
<name>A0A098LGT8_9BACT</name>